<evidence type="ECO:0000259" key="10">
    <source>
        <dbReference type="Pfam" id="PF02863"/>
    </source>
</evidence>
<dbReference type="InterPro" id="IPR001669">
    <property type="entry name" value="Arg_repress"/>
</dbReference>
<dbReference type="PRINTS" id="PR01467">
    <property type="entry name" value="ARGREPRESSOR"/>
</dbReference>
<keyword evidence="5 7" id="KW-0238">DNA-binding</keyword>
<keyword evidence="4 7" id="KW-0805">Transcription regulation</keyword>
<comment type="function">
    <text evidence="7">Regulates arginine biosynthesis genes.</text>
</comment>
<dbReference type="Gene3D" id="3.30.1360.40">
    <property type="match status" value="1"/>
</dbReference>
<evidence type="ECO:0000256" key="7">
    <source>
        <dbReference type="HAMAP-Rule" id="MF_00173"/>
    </source>
</evidence>
<protein>
    <recommendedName>
        <fullName evidence="7 8">Arginine repressor</fullName>
    </recommendedName>
</protein>
<keyword evidence="3 7" id="KW-0963">Cytoplasm</keyword>
<evidence type="ECO:0000259" key="9">
    <source>
        <dbReference type="Pfam" id="PF01316"/>
    </source>
</evidence>
<dbReference type="InterPro" id="IPR036390">
    <property type="entry name" value="WH_DNA-bd_sf"/>
</dbReference>
<dbReference type="PANTHER" id="PTHR34471:SF1">
    <property type="entry name" value="ARGININE REPRESSOR"/>
    <property type="match status" value="1"/>
</dbReference>
<comment type="subcellular location">
    <subcellularLocation>
        <location evidence="1 7">Cytoplasm</location>
    </subcellularLocation>
</comment>
<accession>A0ABW8RCT7</accession>
<gene>
    <name evidence="7 11" type="primary">argR</name>
    <name evidence="11" type="ORF">ACJEBI_01155</name>
</gene>
<evidence type="ECO:0000256" key="3">
    <source>
        <dbReference type="ARBA" id="ARBA00022490"/>
    </source>
</evidence>
<name>A0ABW8RCT7_9BACI</name>
<dbReference type="InterPro" id="IPR036388">
    <property type="entry name" value="WH-like_DNA-bd_sf"/>
</dbReference>
<evidence type="ECO:0000256" key="1">
    <source>
        <dbReference type="ARBA" id="ARBA00004496"/>
    </source>
</evidence>
<evidence type="ECO:0000313" key="11">
    <source>
        <dbReference type="EMBL" id="MFK9090090.1"/>
    </source>
</evidence>
<dbReference type="PANTHER" id="PTHR34471">
    <property type="entry name" value="ARGININE REPRESSOR"/>
    <property type="match status" value="1"/>
</dbReference>
<keyword evidence="7" id="KW-0055">Arginine biosynthesis</keyword>
<evidence type="ECO:0000256" key="8">
    <source>
        <dbReference type="NCBIfam" id="TIGR01529"/>
    </source>
</evidence>
<dbReference type="InterPro" id="IPR020899">
    <property type="entry name" value="Arg_repress_C"/>
</dbReference>
<dbReference type="InterPro" id="IPR036251">
    <property type="entry name" value="Arg_repress_C_sf"/>
</dbReference>
<feature type="domain" description="Arginine repressor C-terminal" evidence="10">
    <location>
        <begin position="80"/>
        <end position="145"/>
    </location>
</feature>
<dbReference type="EMBL" id="JBJHQH010000001">
    <property type="protein sequence ID" value="MFK9090090.1"/>
    <property type="molecule type" value="Genomic_DNA"/>
</dbReference>
<evidence type="ECO:0000256" key="4">
    <source>
        <dbReference type="ARBA" id="ARBA00023015"/>
    </source>
</evidence>
<dbReference type="Pfam" id="PF01316">
    <property type="entry name" value="Arg_repressor"/>
    <property type="match status" value="1"/>
</dbReference>
<organism evidence="11 12">
    <name type="scientific">Bacillus salipaludis</name>
    <dbReference type="NCBI Taxonomy" id="2547811"/>
    <lineage>
        <taxon>Bacteria</taxon>
        <taxon>Bacillati</taxon>
        <taxon>Bacillota</taxon>
        <taxon>Bacilli</taxon>
        <taxon>Bacillales</taxon>
        <taxon>Bacillaceae</taxon>
        <taxon>Bacillus</taxon>
    </lineage>
</organism>
<evidence type="ECO:0000256" key="2">
    <source>
        <dbReference type="ARBA" id="ARBA00008316"/>
    </source>
</evidence>
<evidence type="ECO:0000256" key="6">
    <source>
        <dbReference type="ARBA" id="ARBA00023163"/>
    </source>
</evidence>
<dbReference type="SUPFAM" id="SSF46785">
    <property type="entry name" value="Winged helix' DNA-binding domain"/>
    <property type="match status" value="1"/>
</dbReference>
<dbReference type="HAMAP" id="MF_00173">
    <property type="entry name" value="Arg_repressor"/>
    <property type="match status" value="1"/>
</dbReference>
<reference evidence="11 12" key="1">
    <citation type="submission" date="2024-11" db="EMBL/GenBank/DDBJ databases">
        <authorList>
            <person name="Lucas J.A."/>
        </authorList>
    </citation>
    <scope>NUCLEOTIDE SEQUENCE [LARGE SCALE GENOMIC DNA]</scope>
    <source>
        <strain evidence="11 12">Z 5.4</strain>
    </source>
</reference>
<evidence type="ECO:0000256" key="5">
    <source>
        <dbReference type="ARBA" id="ARBA00023125"/>
    </source>
</evidence>
<comment type="similarity">
    <text evidence="2 7">Belongs to the ArgR family.</text>
</comment>
<dbReference type="Pfam" id="PF02863">
    <property type="entry name" value="Arg_repressor_C"/>
    <property type="match status" value="1"/>
</dbReference>
<keyword evidence="12" id="KW-1185">Reference proteome</keyword>
<keyword evidence="6 7" id="KW-0804">Transcription</keyword>
<dbReference type="NCBIfam" id="TIGR01529">
    <property type="entry name" value="argR_whole"/>
    <property type="match status" value="1"/>
</dbReference>
<keyword evidence="7" id="KW-0028">Amino-acid biosynthesis</keyword>
<sequence>MNKEMRLQTISRLISEHEIKTQEELGQWLHSSGLPVTQATISRDIRELKLIKVPSKDGNLKYSFKMDQDHLISEKLRHKLRDALVGMEVINYFVIIKTLPGHAHAFGALLDSMEIDGKAGTICGNDTCLIICRSPEEAAGIKQQIDLFQE</sequence>
<comment type="pathway">
    <text evidence="7">Amino-acid biosynthesis; L-arginine biosynthesis [regulation].</text>
</comment>
<dbReference type="InterPro" id="IPR020900">
    <property type="entry name" value="Arg_repress_DNA-bd"/>
</dbReference>
<dbReference type="Gene3D" id="1.10.10.10">
    <property type="entry name" value="Winged helix-like DNA-binding domain superfamily/Winged helix DNA-binding domain"/>
    <property type="match status" value="1"/>
</dbReference>
<dbReference type="SUPFAM" id="SSF55252">
    <property type="entry name" value="C-terminal domain of arginine repressor"/>
    <property type="match status" value="1"/>
</dbReference>
<dbReference type="RefSeq" id="WP_406578801.1">
    <property type="nucleotide sequence ID" value="NZ_JBJHQH010000001.1"/>
</dbReference>
<keyword evidence="7" id="KW-0678">Repressor</keyword>
<dbReference type="Proteomes" id="UP001623041">
    <property type="component" value="Unassembled WGS sequence"/>
</dbReference>
<feature type="domain" description="Arginine repressor DNA-binding" evidence="9">
    <location>
        <begin position="1"/>
        <end position="68"/>
    </location>
</feature>
<comment type="caution">
    <text evidence="11">The sequence shown here is derived from an EMBL/GenBank/DDBJ whole genome shotgun (WGS) entry which is preliminary data.</text>
</comment>
<proteinExistence type="inferred from homology"/>
<evidence type="ECO:0000313" key="12">
    <source>
        <dbReference type="Proteomes" id="UP001623041"/>
    </source>
</evidence>